<reference evidence="2 3" key="1">
    <citation type="submission" date="2020-04" db="EMBL/GenBank/DDBJ databases">
        <authorList>
            <person name="Wallbank WR R."/>
            <person name="Pardo Diaz C."/>
            <person name="Kozak K."/>
            <person name="Martin S."/>
            <person name="Jiggins C."/>
            <person name="Moest M."/>
            <person name="Warren A I."/>
            <person name="Byers J.R.P. K."/>
            <person name="Montejo-Kovacevich G."/>
            <person name="Yen C E."/>
        </authorList>
    </citation>
    <scope>NUCLEOTIDE SEQUENCE [LARGE SCALE GENOMIC DNA]</scope>
</reference>
<dbReference type="Proteomes" id="UP000494256">
    <property type="component" value="Unassembled WGS sequence"/>
</dbReference>
<feature type="region of interest" description="Disordered" evidence="1">
    <location>
        <begin position="30"/>
        <end position="54"/>
    </location>
</feature>
<accession>A0A8S1ATR7</accession>
<evidence type="ECO:0000313" key="2">
    <source>
        <dbReference type="EMBL" id="CAB3248525.1"/>
    </source>
</evidence>
<gene>
    <name evidence="2" type="ORF">APLA_LOCUS12396</name>
</gene>
<organism evidence="2 3">
    <name type="scientific">Arctia plantaginis</name>
    <name type="common">Wood tiger moth</name>
    <name type="synonym">Phalaena plantaginis</name>
    <dbReference type="NCBI Taxonomy" id="874455"/>
    <lineage>
        <taxon>Eukaryota</taxon>
        <taxon>Metazoa</taxon>
        <taxon>Ecdysozoa</taxon>
        <taxon>Arthropoda</taxon>
        <taxon>Hexapoda</taxon>
        <taxon>Insecta</taxon>
        <taxon>Pterygota</taxon>
        <taxon>Neoptera</taxon>
        <taxon>Endopterygota</taxon>
        <taxon>Lepidoptera</taxon>
        <taxon>Glossata</taxon>
        <taxon>Ditrysia</taxon>
        <taxon>Noctuoidea</taxon>
        <taxon>Erebidae</taxon>
        <taxon>Arctiinae</taxon>
        <taxon>Arctia</taxon>
    </lineage>
</organism>
<sequence>MSVQRSPNKTNFGTVTPLHHVSDPALYSAENQESAKANVAKRTKRRLNNPSNSDSLSLSDLMTRLDEIKRLHEEKFSSLESAINFLAVQNDEIKTTVVHLSQKYYDVIETVNGLRRENNALKKHIKTLDSKIEYLDNNACSTALEIKNIPPLEDESKDSLLEVTKKLVAEINVPFQDSDVCDVFRIKLKAKSTGPIIVKLVSALKKESILKAIRIYNKEKSSEQRLNTGILRMKGPAAPIYVSESLTATARRLHYLARDLVKTHNLASCWTSFGKVYLKRNINGPRIRVSCEEDIEHIKKTI</sequence>
<dbReference type="EMBL" id="CADEBD010000342">
    <property type="protein sequence ID" value="CAB3248525.1"/>
    <property type="molecule type" value="Genomic_DNA"/>
</dbReference>
<evidence type="ECO:0000313" key="3">
    <source>
        <dbReference type="Proteomes" id="UP000494256"/>
    </source>
</evidence>
<comment type="caution">
    <text evidence="2">The sequence shown here is derived from an EMBL/GenBank/DDBJ whole genome shotgun (WGS) entry which is preliminary data.</text>
</comment>
<protein>
    <recommendedName>
        <fullName evidence="4">Zinc finger DNA binding protein</fullName>
    </recommendedName>
</protein>
<dbReference type="OrthoDB" id="9989112at2759"/>
<evidence type="ECO:0000256" key="1">
    <source>
        <dbReference type="SAM" id="MobiDB-lite"/>
    </source>
</evidence>
<proteinExistence type="predicted"/>
<dbReference type="AlphaFoldDB" id="A0A8S1ATR7"/>
<evidence type="ECO:0008006" key="4">
    <source>
        <dbReference type="Google" id="ProtNLM"/>
    </source>
</evidence>
<name>A0A8S1ATR7_ARCPL</name>